<accession>A0ABS6A6D5</accession>
<evidence type="ECO:0000256" key="1">
    <source>
        <dbReference type="SAM" id="SignalP"/>
    </source>
</evidence>
<evidence type="ECO:0000313" key="4">
    <source>
        <dbReference type="Proteomes" id="UP000753376"/>
    </source>
</evidence>
<proteinExistence type="predicted"/>
<keyword evidence="1" id="KW-0732">Signal</keyword>
<sequence length="476" mass="51978">MKHNLLASAVKFALTGALASSLIACGGSGSESSSPSQTSSGTSVGPISGFGSVYVNGTRFRTDGTVLSSDGVEREGQLDKGMILKVQGDWGRQGEGEARVVSYDDTLRGPVNFMSWDADSRVGEINMLGQTVIVDGQTVFRGVAPVELASRAADYRVRISGWRTAEGKFRASYVGVKGIDFDFEDANDVEIEGVVENLDKLAQTFTIRNFPIDYTSAQPEDGFDLDILADGMTVEVEGTLSSDKQMLLAAEIDKENHWLDDEGDDVEISGDLYDYDEANRHFYINGVLVRVTDKTEFDDIRENSLLNGMHVQVEGEFREGVLYAEDIEGQESNVELEGAVESIDFVNERLMVGGVKVQLTASTLIDEGGDDERRTRVLDIQSFNVGDYLEVEGFQRDSDGGYLEANSVKYEGEGDDDCAELEARITVTDSGSIHVMNLEILPGPFNHDDLELQKEVELEYCTTGAGEYALIESPDQ</sequence>
<organism evidence="3 4">
    <name type="scientific">Marinobacter salexigens</name>
    <dbReference type="NCBI Taxonomy" id="1925763"/>
    <lineage>
        <taxon>Bacteria</taxon>
        <taxon>Pseudomonadati</taxon>
        <taxon>Pseudomonadota</taxon>
        <taxon>Gammaproteobacteria</taxon>
        <taxon>Pseudomonadales</taxon>
        <taxon>Marinobacteraceae</taxon>
        <taxon>Marinobacter</taxon>
    </lineage>
</organism>
<dbReference type="InterPro" id="IPR043724">
    <property type="entry name" value="DUF5666"/>
</dbReference>
<feature type="chain" id="PRO_5046229338" description="DUF5666 domain-containing protein" evidence="1">
    <location>
        <begin position="20"/>
        <end position="476"/>
    </location>
</feature>
<protein>
    <recommendedName>
        <fullName evidence="2">DUF5666 domain-containing protein</fullName>
    </recommendedName>
</protein>
<feature type="domain" description="DUF5666" evidence="2">
    <location>
        <begin position="280"/>
        <end position="328"/>
    </location>
</feature>
<feature type="domain" description="DUF5666" evidence="2">
    <location>
        <begin position="192"/>
        <end position="252"/>
    </location>
</feature>
<dbReference type="PROSITE" id="PS51257">
    <property type="entry name" value="PROKAR_LIPOPROTEIN"/>
    <property type="match status" value="1"/>
</dbReference>
<gene>
    <name evidence="3" type="ORF">KO508_05755</name>
</gene>
<dbReference type="Proteomes" id="UP000753376">
    <property type="component" value="Unassembled WGS sequence"/>
</dbReference>
<feature type="signal peptide" evidence="1">
    <location>
        <begin position="1"/>
        <end position="19"/>
    </location>
</feature>
<dbReference type="RefSeq" id="WP_216007408.1">
    <property type="nucleotide sequence ID" value="NZ_JAHKPV010000006.1"/>
</dbReference>
<evidence type="ECO:0000313" key="3">
    <source>
        <dbReference type="EMBL" id="MBU2873512.1"/>
    </source>
</evidence>
<feature type="domain" description="DUF5666" evidence="2">
    <location>
        <begin position="120"/>
        <end position="174"/>
    </location>
</feature>
<keyword evidence="4" id="KW-1185">Reference proteome</keyword>
<reference evidence="3 4" key="1">
    <citation type="submission" date="2021-05" db="EMBL/GenBank/DDBJ databases">
        <title>Draft genomes of bacteria isolated from model marine particles.</title>
        <authorList>
            <person name="Datta M.S."/>
            <person name="Schwartzman J.A."/>
            <person name="Enke T.N."/>
            <person name="Saavedra J."/>
            <person name="Cermak N."/>
            <person name="Cordero O.X."/>
        </authorList>
    </citation>
    <scope>NUCLEOTIDE SEQUENCE [LARGE SCALE GENOMIC DNA]</scope>
    <source>
        <strain evidence="3 4">D2M19</strain>
    </source>
</reference>
<name>A0ABS6A6D5_9GAMM</name>
<dbReference type="EMBL" id="JAHKPV010000006">
    <property type="protein sequence ID" value="MBU2873512.1"/>
    <property type="molecule type" value="Genomic_DNA"/>
</dbReference>
<feature type="domain" description="DUF5666" evidence="2">
    <location>
        <begin position="337"/>
        <end position="401"/>
    </location>
</feature>
<comment type="caution">
    <text evidence="3">The sequence shown here is derived from an EMBL/GenBank/DDBJ whole genome shotgun (WGS) entry which is preliminary data.</text>
</comment>
<evidence type="ECO:0000259" key="2">
    <source>
        <dbReference type="Pfam" id="PF18914"/>
    </source>
</evidence>
<dbReference type="Pfam" id="PF18914">
    <property type="entry name" value="DUF5666"/>
    <property type="match status" value="4"/>
</dbReference>